<sequence length="183" mass="20704">MANLNLNRVSAFMTDADFANAEQLLNDCQTLFPFLTELDEEEIRKLNHISVDNHRFVAETISVVNYLDLSMPAHINMTEISNDLRLFDQLQQFIVRMEQFLKALKNTAALSGSEAYVNSLFVYKIITAYAEASVPGAKTAYDRLSERFKKQGSPNKEETVENPESSSTNDDDTVDNDNPIISR</sequence>
<feature type="compositionally biased region" description="Basic and acidic residues" evidence="1">
    <location>
        <begin position="145"/>
        <end position="159"/>
    </location>
</feature>
<dbReference type="HOGENOM" id="CLU_118059_0_0_10"/>
<organism evidence="2 3">
    <name type="scientific">Saprospira grandis DSM 2844</name>
    <dbReference type="NCBI Taxonomy" id="694433"/>
    <lineage>
        <taxon>Bacteria</taxon>
        <taxon>Pseudomonadati</taxon>
        <taxon>Bacteroidota</taxon>
        <taxon>Saprospiria</taxon>
        <taxon>Saprospirales</taxon>
        <taxon>Saprospiraceae</taxon>
        <taxon>Saprospira</taxon>
    </lineage>
</organism>
<feature type="region of interest" description="Disordered" evidence="1">
    <location>
        <begin position="145"/>
        <end position="183"/>
    </location>
</feature>
<proteinExistence type="predicted"/>
<protein>
    <submittedName>
        <fullName evidence="2">Uncharacterized protein</fullName>
    </submittedName>
</protein>
<accession>J1I6Y5</accession>
<evidence type="ECO:0000313" key="2">
    <source>
        <dbReference type="EMBL" id="EJF54585.1"/>
    </source>
</evidence>
<name>J1I6Y5_9BACT</name>
<evidence type="ECO:0000256" key="1">
    <source>
        <dbReference type="SAM" id="MobiDB-lite"/>
    </source>
</evidence>
<dbReference type="RefSeq" id="WP_002660319.1">
    <property type="nucleotide sequence ID" value="NZ_JH719942.1"/>
</dbReference>
<evidence type="ECO:0000313" key="3">
    <source>
        <dbReference type="Proteomes" id="UP000005113"/>
    </source>
</evidence>
<reference evidence="3" key="1">
    <citation type="journal article" date="2012" name="Stand. Genomic Sci.">
        <title>Permanent draft genome sequence of the gliding predator Saprospira grandis strain Sa g1 (= HR1).</title>
        <authorList>
            <person name="Mavromatis K."/>
            <person name="Chertkov O."/>
            <person name="Lapidus A."/>
            <person name="Nolan M."/>
            <person name="Lucas S."/>
            <person name="Tice H."/>
            <person name="Del Rio T.G."/>
            <person name="Cheng J.F."/>
            <person name="Han C."/>
            <person name="Tapia R."/>
            <person name="Bruce D."/>
            <person name="Goodwin L.A."/>
            <person name="Pitluck S."/>
            <person name="Huntemann M."/>
            <person name="Liolios K."/>
            <person name="Pagani I."/>
            <person name="Ivanova N."/>
            <person name="Mikhailova N."/>
            <person name="Pati A."/>
            <person name="Chen A."/>
            <person name="Palaniappan K."/>
            <person name="Land M."/>
            <person name="Brambilla E.M."/>
            <person name="Rohde M."/>
            <person name="Spring S."/>
            <person name="Goker M."/>
            <person name="Detter J.C."/>
            <person name="Bristow J."/>
            <person name="Eisen J.A."/>
            <person name="Markowitz V."/>
            <person name="Hugenholtz P."/>
            <person name="Kyrpides N.C."/>
            <person name="Klenk H.P."/>
            <person name="Woyke T."/>
        </authorList>
    </citation>
    <scope>NUCLEOTIDE SEQUENCE [LARGE SCALE GENOMIC DNA]</scope>
    <source>
        <strain evidence="3">DSM 2844</strain>
    </source>
</reference>
<dbReference type="AlphaFoldDB" id="J1I6Y5"/>
<dbReference type="Proteomes" id="UP000005113">
    <property type="component" value="Unassembled WGS sequence"/>
</dbReference>
<gene>
    <name evidence="2" type="ORF">SapgrDRAFT_2936</name>
</gene>
<dbReference type="EMBL" id="JH719942">
    <property type="protein sequence ID" value="EJF54585.1"/>
    <property type="molecule type" value="Genomic_DNA"/>
</dbReference>